<dbReference type="Proteomes" id="UP001066276">
    <property type="component" value="Chromosome 9"/>
</dbReference>
<keyword evidence="2" id="KW-1185">Reference proteome</keyword>
<evidence type="ECO:0000313" key="1">
    <source>
        <dbReference type="EMBL" id="KAJ1104005.1"/>
    </source>
</evidence>
<proteinExistence type="predicted"/>
<gene>
    <name evidence="1" type="ORF">NDU88_001421</name>
</gene>
<organism evidence="1 2">
    <name type="scientific">Pleurodeles waltl</name>
    <name type="common">Iberian ribbed newt</name>
    <dbReference type="NCBI Taxonomy" id="8319"/>
    <lineage>
        <taxon>Eukaryota</taxon>
        <taxon>Metazoa</taxon>
        <taxon>Chordata</taxon>
        <taxon>Craniata</taxon>
        <taxon>Vertebrata</taxon>
        <taxon>Euteleostomi</taxon>
        <taxon>Amphibia</taxon>
        <taxon>Batrachia</taxon>
        <taxon>Caudata</taxon>
        <taxon>Salamandroidea</taxon>
        <taxon>Salamandridae</taxon>
        <taxon>Pleurodelinae</taxon>
        <taxon>Pleurodeles</taxon>
    </lineage>
</organism>
<dbReference type="InterPro" id="IPR004244">
    <property type="entry name" value="Transposase_22"/>
</dbReference>
<name>A0AAV7MMM4_PLEWA</name>
<reference evidence="1" key="1">
    <citation type="journal article" date="2022" name="bioRxiv">
        <title>Sequencing and chromosome-scale assembly of the giantPleurodeles waltlgenome.</title>
        <authorList>
            <person name="Brown T."/>
            <person name="Elewa A."/>
            <person name="Iarovenko S."/>
            <person name="Subramanian E."/>
            <person name="Araus A.J."/>
            <person name="Petzold A."/>
            <person name="Susuki M."/>
            <person name="Suzuki K.-i.T."/>
            <person name="Hayashi T."/>
            <person name="Toyoda A."/>
            <person name="Oliveira C."/>
            <person name="Osipova E."/>
            <person name="Leigh N.D."/>
            <person name="Simon A."/>
            <person name="Yun M.H."/>
        </authorList>
    </citation>
    <scope>NUCLEOTIDE SEQUENCE</scope>
    <source>
        <strain evidence="1">20211129_DDA</strain>
        <tissue evidence="1">Liver</tissue>
    </source>
</reference>
<protein>
    <submittedName>
        <fullName evidence="1">Uncharacterized protein</fullName>
    </submittedName>
</protein>
<comment type="caution">
    <text evidence="1">The sequence shown here is derived from an EMBL/GenBank/DDBJ whole genome shotgun (WGS) entry which is preliminary data.</text>
</comment>
<dbReference type="PANTHER" id="PTHR11505">
    <property type="entry name" value="L1 TRANSPOSABLE ELEMENT-RELATED"/>
    <property type="match status" value="1"/>
</dbReference>
<accession>A0AAV7MMM4</accession>
<dbReference type="AlphaFoldDB" id="A0AAV7MMM4"/>
<dbReference type="EMBL" id="JANPWB010000013">
    <property type="protein sequence ID" value="KAJ1104005.1"/>
    <property type="molecule type" value="Genomic_DNA"/>
</dbReference>
<sequence length="183" mass="21038">MKTIARELSDLEDRNYAGNLHIFGISENTEKDANSFIEFIESWLSLILGLKFDKEIEIERAHRIPSGKQPNLTPGQPIRLRAPIFRPLRYHHTEAILTNMRKTQHVEWNGARITIAHDYSKETGGYKKGLLGTMTKSKRTQHLILLRGHSQYCILFKGKTMIFWSPADILAFLDTATQTEMSI</sequence>
<dbReference type="Gene3D" id="3.30.70.1820">
    <property type="entry name" value="L1 transposable element, RRM domain"/>
    <property type="match status" value="1"/>
</dbReference>
<evidence type="ECO:0000313" key="2">
    <source>
        <dbReference type="Proteomes" id="UP001066276"/>
    </source>
</evidence>